<dbReference type="PANTHER" id="PTHR33567:SF3">
    <property type="entry name" value="CHROMATE ION TRANSPORTER (EUROFUNG)"/>
    <property type="match status" value="1"/>
</dbReference>
<feature type="transmembrane region" description="Helical" evidence="7">
    <location>
        <begin position="272"/>
        <end position="296"/>
    </location>
</feature>
<evidence type="ECO:0000256" key="6">
    <source>
        <dbReference type="ARBA" id="ARBA00023136"/>
    </source>
</evidence>
<feature type="transmembrane region" description="Helical" evidence="7">
    <location>
        <begin position="85"/>
        <end position="110"/>
    </location>
</feature>
<dbReference type="GO" id="GO:0015109">
    <property type="term" value="F:chromate transmembrane transporter activity"/>
    <property type="evidence" value="ECO:0007669"/>
    <property type="project" value="InterPro"/>
</dbReference>
<comment type="similarity">
    <text evidence="2">Belongs to the chromate ion transporter (CHR) (TC 2.A.51) family.</text>
</comment>
<proteinExistence type="inferred from homology"/>
<protein>
    <recommendedName>
        <fullName evidence="10">Chromate transporter</fullName>
    </recommendedName>
</protein>
<dbReference type="PIRSF" id="PIRSF004810">
    <property type="entry name" value="ChrA"/>
    <property type="match status" value="1"/>
</dbReference>
<keyword evidence="9" id="KW-1185">Reference proteome</keyword>
<dbReference type="KEGG" id="csph:CSPHI_08985"/>
<evidence type="ECO:0000256" key="5">
    <source>
        <dbReference type="ARBA" id="ARBA00022989"/>
    </source>
</evidence>
<dbReference type="OrthoDB" id="8969999at2"/>
<keyword evidence="3" id="KW-1003">Cell membrane</keyword>
<dbReference type="AlphaFoldDB" id="A0A1L7CZ50"/>
<dbReference type="InterPro" id="IPR003370">
    <property type="entry name" value="Chromate_transpt"/>
</dbReference>
<organism evidence="8 9">
    <name type="scientific">Corynebacterium sphenisci DSM 44792</name>
    <dbReference type="NCBI Taxonomy" id="1437874"/>
    <lineage>
        <taxon>Bacteria</taxon>
        <taxon>Bacillati</taxon>
        <taxon>Actinomycetota</taxon>
        <taxon>Actinomycetes</taxon>
        <taxon>Mycobacteriales</taxon>
        <taxon>Corynebacteriaceae</taxon>
        <taxon>Corynebacterium</taxon>
    </lineage>
</organism>
<evidence type="ECO:0000313" key="8">
    <source>
        <dbReference type="EMBL" id="APT91128.1"/>
    </source>
</evidence>
<dbReference type="STRING" id="1437874.CSPHI_08985"/>
<keyword evidence="4 7" id="KW-0812">Transmembrane</keyword>
<evidence type="ECO:0000256" key="1">
    <source>
        <dbReference type="ARBA" id="ARBA00004651"/>
    </source>
</evidence>
<evidence type="ECO:0008006" key="10">
    <source>
        <dbReference type="Google" id="ProtNLM"/>
    </source>
</evidence>
<dbReference type="Proteomes" id="UP000185469">
    <property type="component" value="Chromosome"/>
</dbReference>
<feature type="transmembrane region" description="Helical" evidence="7">
    <location>
        <begin position="116"/>
        <end position="135"/>
    </location>
</feature>
<evidence type="ECO:0000256" key="3">
    <source>
        <dbReference type="ARBA" id="ARBA00022475"/>
    </source>
</evidence>
<gene>
    <name evidence="8" type="ORF">CSPHI_08985</name>
</gene>
<feature type="transmembrane region" description="Helical" evidence="7">
    <location>
        <begin position="308"/>
        <end position="332"/>
    </location>
</feature>
<comment type="subcellular location">
    <subcellularLocation>
        <location evidence="1">Cell membrane</location>
        <topology evidence="1">Multi-pass membrane protein</topology>
    </subcellularLocation>
</comment>
<feature type="transmembrane region" description="Helical" evidence="7">
    <location>
        <begin position="344"/>
        <end position="362"/>
    </location>
</feature>
<sequence length="408" mass="39642">MSRARRAAAARAAGAGEVLRAFAALGCTSFGGPVAHLGYFRAEFVDRRGWVDDREYADIVALCQFLPGPASSQVGMALGLRRAGVAGMLAAFAGFTAPSAALLLAAAAGLSRLGGLGGHLAGLKAAAVAVVALAVHAMATRLAATRTRALIALAVFAAILLAPPGARAWAQPAALAAAALAGAALLREPAADPAAEPAPAAGPRPAGWAPPARPPRWLAPVAAAALVLGLASGRAAAWGGYFRAGALVFGGGHVVLPMLESGLVPDRVGADAFLAGYGLAQAVPGPLFTLAAYLGAVDSATPDAAGGLAGAGLALAAIFAPSMLLLLAVAPVWARLSAHRGARAAVAGVNAAVVGLLGAALVDPVLPAGVDSPATAVLAVAAAVALRVLHAPPWAVVLGAGLLGAAAG</sequence>
<dbReference type="InterPro" id="IPR014047">
    <property type="entry name" value="Chr_Tranpt_l_chain"/>
</dbReference>
<feature type="transmembrane region" description="Helical" evidence="7">
    <location>
        <begin position="217"/>
        <end position="235"/>
    </location>
</feature>
<feature type="transmembrane region" description="Helical" evidence="7">
    <location>
        <begin position="147"/>
        <end position="163"/>
    </location>
</feature>
<evidence type="ECO:0000256" key="4">
    <source>
        <dbReference type="ARBA" id="ARBA00022692"/>
    </source>
</evidence>
<reference evidence="8 9" key="1">
    <citation type="submission" date="2014-08" db="EMBL/GenBank/DDBJ databases">
        <title>Complete genome sequence of Corynebacterium sphenisci CECT 5990(T) (=DSM 44792(T)), isolated from healthy wild penguins.</title>
        <authorList>
            <person name="Ruckert C."/>
            <person name="Albersmeier A."/>
            <person name="Winkler A."/>
            <person name="Kalinowski J."/>
        </authorList>
    </citation>
    <scope>NUCLEOTIDE SEQUENCE [LARGE SCALE GENOMIC DNA]</scope>
    <source>
        <strain evidence="8 9">DSM 44792</strain>
    </source>
</reference>
<dbReference type="PANTHER" id="PTHR33567">
    <property type="entry name" value="CHROMATE ION TRANSPORTER (EUROFUNG)"/>
    <property type="match status" value="1"/>
</dbReference>
<keyword evidence="6 7" id="KW-0472">Membrane</keyword>
<dbReference type="EMBL" id="CP009248">
    <property type="protein sequence ID" value="APT91128.1"/>
    <property type="molecule type" value="Genomic_DNA"/>
</dbReference>
<accession>A0A1L7CZ50</accession>
<evidence type="ECO:0000256" key="2">
    <source>
        <dbReference type="ARBA" id="ARBA00005262"/>
    </source>
</evidence>
<keyword evidence="5 7" id="KW-1133">Transmembrane helix</keyword>
<dbReference type="RefSeq" id="WP_075692589.1">
    <property type="nucleotide sequence ID" value="NZ_CP009248.1"/>
</dbReference>
<evidence type="ECO:0000256" key="7">
    <source>
        <dbReference type="SAM" id="Phobius"/>
    </source>
</evidence>
<dbReference type="NCBIfam" id="TIGR00937">
    <property type="entry name" value="2A51"/>
    <property type="match status" value="1"/>
</dbReference>
<name>A0A1L7CZ50_9CORY</name>
<evidence type="ECO:0000313" key="9">
    <source>
        <dbReference type="Proteomes" id="UP000185469"/>
    </source>
</evidence>
<feature type="transmembrane region" description="Helical" evidence="7">
    <location>
        <begin position="374"/>
        <end position="407"/>
    </location>
</feature>
<dbReference type="GO" id="GO:0005886">
    <property type="term" value="C:plasma membrane"/>
    <property type="evidence" value="ECO:0007669"/>
    <property type="project" value="UniProtKB-SubCell"/>
</dbReference>
<dbReference type="Pfam" id="PF02417">
    <property type="entry name" value="Chromate_transp"/>
    <property type="match status" value="2"/>
</dbReference>